<dbReference type="Pfam" id="PF12833">
    <property type="entry name" value="HTH_18"/>
    <property type="match status" value="1"/>
</dbReference>
<proteinExistence type="predicted"/>
<gene>
    <name evidence="5" type="ORF">G9U52_11545</name>
</gene>
<feature type="domain" description="HTH araC/xylS-type" evidence="4">
    <location>
        <begin position="182"/>
        <end position="291"/>
    </location>
</feature>
<dbReference type="RefSeq" id="WP_166149612.1">
    <property type="nucleotide sequence ID" value="NZ_JAAOIW010000004.1"/>
</dbReference>
<name>A0ABX0J2V0_9BACL</name>
<keyword evidence="6" id="KW-1185">Reference proteome</keyword>
<dbReference type="PROSITE" id="PS01124">
    <property type="entry name" value="HTH_ARAC_FAMILY_2"/>
    <property type="match status" value="1"/>
</dbReference>
<reference evidence="5" key="1">
    <citation type="submission" date="2020-03" db="EMBL/GenBank/DDBJ databases">
        <title>Draft sequencing of Paenibacilllus sp. S3N08.</title>
        <authorList>
            <person name="Kim D.-U."/>
        </authorList>
    </citation>
    <scope>NUCLEOTIDE SEQUENCE</scope>
    <source>
        <strain evidence="5">S3N08</strain>
    </source>
</reference>
<dbReference type="InterPro" id="IPR014710">
    <property type="entry name" value="RmlC-like_jellyroll"/>
</dbReference>
<dbReference type="PRINTS" id="PR00032">
    <property type="entry name" value="HTHARAC"/>
</dbReference>
<evidence type="ECO:0000259" key="4">
    <source>
        <dbReference type="PROSITE" id="PS01124"/>
    </source>
</evidence>
<dbReference type="InterPro" id="IPR009057">
    <property type="entry name" value="Homeodomain-like_sf"/>
</dbReference>
<dbReference type="SUPFAM" id="SSF51215">
    <property type="entry name" value="Regulatory protein AraC"/>
    <property type="match status" value="1"/>
</dbReference>
<dbReference type="EMBL" id="JAAOIW010000004">
    <property type="protein sequence ID" value="NHN30467.1"/>
    <property type="molecule type" value="Genomic_DNA"/>
</dbReference>
<dbReference type="Gene3D" id="1.10.10.60">
    <property type="entry name" value="Homeodomain-like"/>
    <property type="match status" value="2"/>
</dbReference>
<comment type="caution">
    <text evidence="5">The sequence shown here is derived from an EMBL/GenBank/DDBJ whole genome shotgun (WGS) entry which is preliminary data.</text>
</comment>
<dbReference type="SMART" id="SM00342">
    <property type="entry name" value="HTH_ARAC"/>
    <property type="match status" value="1"/>
</dbReference>
<evidence type="ECO:0000313" key="6">
    <source>
        <dbReference type="Proteomes" id="UP001165962"/>
    </source>
</evidence>
<evidence type="ECO:0000313" key="5">
    <source>
        <dbReference type="EMBL" id="NHN30467.1"/>
    </source>
</evidence>
<dbReference type="Gene3D" id="2.60.120.10">
    <property type="entry name" value="Jelly Rolls"/>
    <property type="match status" value="1"/>
</dbReference>
<keyword evidence="3" id="KW-0804">Transcription</keyword>
<evidence type="ECO:0000256" key="3">
    <source>
        <dbReference type="ARBA" id="ARBA00023163"/>
    </source>
</evidence>
<dbReference type="SUPFAM" id="SSF46689">
    <property type="entry name" value="Homeodomain-like"/>
    <property type="match status" value="1"/>
</dbReference>
<dbReference type="InterPro" id="IPR020449">
    <property type="entry name" value="Tscrpt_reg_AraC-type_HTH"/>
</dbReference>
<dbReference type="Proteomes" id="UP001165962">
    <property type="component" value="Unassembled WGS sequence"/>
</dbReference>
<dbReference type="InterPro" id="IPR003313">
    <property type="entry name" value="AraC-bd"/>
</dbReference>
<keyword evidence="1" id="KW-0805">Transcription regulation</keyword>
<dbReference type="InterPro" id="IPR018060">
    <property type="entry name" value="HTH_AraC"/>
</dbReference>
<dbReference type="InterPro" id="IPR037923">
    <property type="entry name" value="HTH-like"/>
</dbReference>
<evidence type="ECO:0000256" key="2">
    <source>
        <dbReference type="ARBA" id="ARBA00023125"/>
    </source>
</evidence>
<evidence type="ECO:0000256" key="1">
    <source>
        <dbReference type="ARBA" id="ARBA00023015"/>
    </source>
</evidence>
<protein>
    <submittedName>
        <fullName evidence="5">AraC family transcriptional regulator</fullName>
    </submittedName>
</protein>
<organism evidence="5 6">
    <name type="scientific">Paenibacillus agricola</name>
    <dbReference type="NCBI Taxonomy" id="2716264"/>
    <lineage>
        <taxon>Bacteria</taxon>
        <taxon>Bacillati</taxon>
        <taxon>Bacillota</taxon>
        <taxon>Bacilli</taxon>
        <taxon>Bacillales</taxon>
        <taxon>Paenibacillaceae</taxon>
        <taxon>Paenibacillus</taxon>
    </lineage>
</organism>
<dbReference type="PANTHER" id="PTHR43280">
    <property type="entry name" value="ARAC-FAMILY TRANSCRIPTIONAL REGULATOR"/>
    <property type="match status" value="1"/>
</dbReference>
<keyword evidence="2" id="KW-0238">DNA-binding</keyword>
<sequence>MPYSDDFVLGRLPDVRIAFQLMGLHIRKVNANWTYPSHEHPMYEIHWVVAGEMEMVVDGKVYSQQQGDILFIRPGVTHSCTSAGSDGFTYFSVHFSVFDHAFSKELEHYETMYYPASSTLVKGIMPALLTLYNLAIANQSTKLTTSKSMKTHSAVFDLFGALIDQLSQSDNVLPTKKEILANRIAEQIEDSVRSILLHGPIQDNDRTWMQDIAKSLKMSTSQINRIFQQVYGKAPRKYLSEILLNEAKRLLLQTDLSIDHIAMMLGYQTSAHFSRQFKRWTKTTPSSYRQTIQA</sequence>
<dbReference type="Pfam" id="PF02311">
    <property type="entry name" value="AraC_binding"/>
    <property type="match status" value="1"/>
</dbReference>
<accession>A0ABX0J2V0</accession>
<dbReference type="PANTHER" id="PTHR43280:SF2">
    <property type="entry name" value="HTH-TYPE TRANSCRIPTIONAL REGULATOR EXSA"/>
    <property type="match status" value="1"/>
</dbReference>